<organism evidence="5 6">
    <name type="scientific">Terrimonas ginsenosidimutans</name>
    <dbReference type="NCBI Taxonomy" id="2908004"/>
    <lineage>
        <taxon>Bacteria</taxon>
        <taxon>Pseudomonadati</taxon>
        <taxon>Bacteroidota</taxon>
        <taxon>Chitinophagia</taxon>
        <taxon>Chitinophagales</taxon>
        <taxon>Chitinophagaceae</taxon>
        <taxon>Terrimonas</taxon>
    </lineage>
</organism>
<accession>A0ABS9KY97</accession>
<proteinExistence type="predicted"/>
<sequence>MHRLKTLIISAFFLSAHTLPAQTLQRPKLVVGIVVDQMRWDYLYRYYDRYSPDGFKRMLTQGFSCENAFIPYTPTYTAAGHTSVYTGSVPAINGIIGNSWYRRDIKRSWYCAEDTTVRSVGSTSSAGKMSPRNMWTTTITDELRLATNFNSKSIGIALKDRGAILPAGHSANAAYWFDNSTGGWITSTYYMNELPDWVKKVNDKKLPDQYLAQNWNTLYPIETYKQSTEDNKPYESNLTGEDNTFPHTTASITGNKYEAFRGTPYGNTFTFDLAKAAIDGEKLGQRGVTDFLAVSFSSTDYVGHAFGPNSIEVEDTYLRFDKELAAFYTMLDAKLGKGQYLVFLTADHGAAHVPNFMKEHNIPAGAFDDAEIRKWLNENAEKKFGVKNAIETVMNYQLYLNYAALETAKVDQDDLKKWAIKELSQHPAIMSAFDLHELAETTLPSTIKERVMNGYNQKLSGDIQFVFMPQWFDGGYKGTTHGTWNPYDAHIPMVWFGWKIKPGKTNRETHMTDFAPTVAALLHIQMPNGNVGHVVEEITK</sequence>
<reference evidence="5" key="1">
    <citation type="submission" date="2022-01" db="EMBL/GenBank/DDBJ databases">
        <authorList>
            <person name="Jo J.-H."/>
            <person name="Im W.-T."/>
        </authorList>
    </citation>
    <scope>NUCLEOTIDE SEQUENCE</scope>
    <source>
        <strain evidence="5">NA20</strain>
    </source>
</reference>
<name>A0ABS9KY97_9BACT</name>
<dbReference type="Gene3D" id="3.40.720.10">
    <property type="entry name" value="Alkaline Phosphatase, subunit A"/>
    <property type="match status" value="1"/>
</dbReference>
<gene>
    <name evidence="5" type="ORF">LZZ85_23700</name>
</gene>
<keyword evidence="3 4" id="KW-0732">Signal</keyword>
<dbReference type="NCBIfam" id="NF042991">
    <property type="entry name" value="alk_phos_PafA"/>
    <property type="match status" value="1"/>
</dbReference>
<feature type="chain" id="PRO_5045719680" evidence="4">
    <location>
        <begin position="22"/>
        <end position="540"/>
    </location>
</feature>
<keyword evidence="2" id="KW-0479">Metal-binding</keyword>
<keyword evidence="6" id="KW-1185">Reference proteome</keyword>
<dbReference type="InterPro" id="IPR002591">
    <property type="entry name" value="Phosphodiest/P_Trfase"/>
</dbReference>
<dbReference type="PANTHER" id="PTHR10151:SF120">
    <property type="entry name" value="BIS(5'-ADENOSYL)-TRIPHOSPHATASE"/>
    <property type="match status" value="1"/>
</dbReference>
<evidence type="ECO:0000313" key="6">
    <source>
        <dbReference type="Proteomes" id="UP001165367"/>
    </source>
</evidence>
<dbReference type="CDD" id="cd16016">
    <property type="entry name" value="AP-SPAP"/>
    <property type="match status" value="1"/>
</dbReference>
<evidence type="ECO:0000256" key="4">
    <source>
        <dbReference type="SAM" id="SignalP"/>
    </source>
</evidence>
<dbReference type="SUPFAM" id="SSF53649">
    <property type="entry name" value="Alkaline phosphatase-like"/>
    <property type="match status" value="1"/>
</dbReference>
<dbReference type="Proteomes" id="UP001165367">
    <property type="component" value="Unassembled WGS sequence"/>
</dbReference>
<evidence type="ECO:0000256" key="1">
    <source>
        <dbReference type="ARBA" id="ARBA00022553"/>
    </source>
</evidence>
<dbReference type="PANTHER" id="PTHR10151">
    <property type="entry name" value="ECTONUCLEOTIDE PYROPHOSPHATASE/PHOSPHODIESTERASE"/>
    <property type="match status" value="1"/>
</dbReference>
<keyword evidence="1" id="KW-0597">Phosphoprotein</keyword>
<dbReference type="EMBL" id="JAKLTR010000019">
    <property type="protein sequence ID" value="MCG2617322.1"/>
    <property type="molecule type" value="Genomic_DNA"/>
</dbReference>
<feature type="signal peptide" evidence="4">
    <location>
        <begin position="1"/>
        <end position="21"/>
    </location>
</feature>
<comment type="caution">
    <text evidence="5">The sequence shown here is derived from an EMBL/GenBank/DDBJ whole genome shotgun (WGS) entry which is preliminary data.</text>
</comment>
<dbReference type="InterPro" id="IPR026263">
    <property type="entry name" value="Alkaline_phosphatase_prok"/>
</dbReference>
<dbReference type="RefSeq" id="WP_237875973.1">
    <property type="nucleotide sequence ID" value="NZ_JAKLTR010000019.1"/>
</dbReference>
<dbReference type="InterPro" id="IPR017850">
    <property type="entry name" value="Alkaline_phosphatase_core_sf"/>
</dbReference>
<evidence type="ECO:0000256" key="3">
    <source>
        <dbReference type="ARBA" id="ARBA00022729"/>
    </source>
</evidence>
<dbReference type="PIRSF" id="PIRSF031924">
    <property type="entry name" value="Pi-irrepressible_AP"/>
    <property type="match status" value="1"/>
</dbReference>
<protein>
    <submittedName>
        <fullName evidence="5">Alkaline phosphatase family protein</fullName>
    </submittedName>
</protein>
<evidence type="ECO:0000313" key="5">
    <source>
        <dbReference type="EMBL" id="MCG2617322.1"/>
    </source>
</evidence>
<evidence type="ECO:0000256" key="2">
    <source>
        <dbReference type="ARBA" id="ARBA00022723"/>
    </source>
</evidence>
<dbReference type="Gene3D" id="3.30.1360.150">
    <property type="match status" value="1"/>
</dbReference>
<dbReference type="Pfam" id="PF01663">
    <property type="entry name" value="Phosphodiest"/>
    <property type="match status" value="1"/>
</dbReference>